<evidence type="ECO:0000256" key="1">
    <source>
        <dbReference type="SAM" id="SignalP"/>
    </source>
</evidence>
<dbReference type="AlphaFoldDB" id="A0A4R5LS64"/>
<proteinExistence type="predicted"/>
<evidence type="ECO:0000313" key="2">
    <source>
        <dbReference type="EMBL" id="TDG13690.1"/>
    </source>
</evidence>
<evidence type="ECO:0000313" key="3">
    <source>
        <dbReference type="Proteomes" id="UP000295554"/>
    </source>
</evidence>
<protein>
    <submittedName>
        <fullName evidence="2">Uncharacterized protein</fullName>
    </submittedName>
</protein>
<sequence>MRSHTSYLLRPGALLCALVLSACGSAPDSRPAGQTAAAVDFSGAWEVDYSESENIRDSFDVLLRELQRQAERQNRNMQQGGGTLSVGANSGSSLYALARMAEIVTEPQLLDISQSDTDITIKREGSFALYCEFFPGRLHRIASPLGNEVCGWDSHQLLFNISLPGGLSIYHRLTLGPQGERLQIATTLRSDQVSWPFTVDRVYRRYDPASSGIRCKQTLTRGRVCTTERPAP</sequence>
<keyword evidence="3" id="KW-1185">Reference proteome</keyword>
<accession>A0A4R5LS64</accession>
<name>A0A4R5LS64_9GAMM</name>
<keyword evidence="1" id="KW-0732">Signal</keyword>
<dbReference type="OrthoDB" id="5728919at2"/>
<dbReference type="Proteomes" id="UP000295554">
    <property type="component" value="Unassembled WGS sequence"/>
</dbReference>
<reference evidence="2 3" key="1">
    <citation type="submission" date="2019-03" db="EMBL/GenBank/DDBJ databases">
        <title>Seongchinamella monodicae gen. nov., sp. nov., a novel member of the Gammaproteobacteria isolated from a tidal mudflat of beach.</title>
        <authorList>
            <person name="Yang H.G."/>
            <person name="Kang J.W."/>
            <person name="Lee S.D."/>
        </authorList>
    </citation>
    <scope>NUCLEOTIDE SEQUENCE [LARGE SCALE GENOMIC DNA]</scope>
    <source>
        <strain evidence="2 3">GH4-78</strain>
    </source>
</reference>
<feature type="signal peptide" evidence="1">
    <location>
        <begin position="1"/>
        <end position="22"/>
    </location>
</feature>
<dbReference type="EMBL" id="SMSE01000002">
    <property type="protein sequence ID" value="TDG13690.1"/>
    <property type="molecule type" value="Genomic_DNA"/>
</dbReference>
<dbReference type="RefSeq" id="WP_133211907.1">
    <property type="nucleotide sequence ID" value="NZ_SMSE01000002.1"/>
</dbReference>
<organism evidence="2 3">
    <name type="scientific">Seongchinamella unica</name>
    <dbReference type="NCBI Taxonomy" id="2547392"/>
    <lineage>
        <taxon>Bacteria</taxon>
        <taxon>Pseudomonadati</taxon>
        <taxon>Pseudomonadota</taxon>
        <taxon>Gammaproteobacteria</taxon>
        <taxon>Cellvibrionales</taxon>
        <taxon>Halieaceae</taxon>
        <taxon>Seongchinamella</taxon>
    </lineage>
</organism>
<dbReference type="PROSITE" id="PS51257">
    <property type="entry name" value="PROKAR_LIPOPROTEIN"/>
    <property type="match status" value="1"/>
</dbReference>
<feature type="chain" id="PRO_5020228084" evidence="1">
    <location>
        <begin position="23"/>
        <end position="232"/>
    </location>
</feature>
<comment type="caution">
    <text evidence="2">The sequence shown here is derived from an EMBL/GenBank/DDBJ whole genome shotgun (WGS) entry which is preliminary data.</text>
</comment>
<gene>
    <name evidence="2" type="ORF">E2F43_09215</name>
</gene>